<evidence type="ECO:0000313" key="2">
    <source>
        <dbReference type="EMBL" id="SVA46174.1"/>
    </source>
</evidence>
<feature type="domain" description="SGNH hydrolase-type esterase" evidence="1">
    <location>
        <begin position="87"/>
        <end position="327"/>
    </location>
</feature>
<reference evidence="2" key="1">
    <citation type="submission" date="2018-05" db="EMBL/GenBank/DDBJ databases">
        <authorList>
            <person name="Lanie J.A."/>
            <person name="Ng W.-L."/>
            <person name="Kazmierczak K.M."/>
            <person name="Andrzejewski T.M."/>
            <person name="Davidsen T.M."/>
            <person name="Wayne K.J."/>
            <person name="Tettelin H."/>
            <person name="Glass J.I."/>
            <person name="Rusch D."/>
            <person name="Podicherti R."/>
            <person name="Tsui H.-C.T."/>
            <person name="Winkler M.E."/>
        </authorList>
    </citation>
    <scope>NUCLEOTIDE SEQUENCE</scope>
</reference>
<dbReference type="EMBL" id="UINC01010376">
    <property type="protein sequence ID" value="SVA46174.1"/>
    <property type="molecule type" value="Genomic_DNA"/>
</dbReference>
<sequence length="357" mass="40000">MLRSPRSGSKLRIRIKLVAFSLVPLLVLLITLESVQRVRYAYRYNDNAWLFYGLATQLNTAPPEIPLLGASRRFQQPEASSQLILYLGGSSTYGVYNDRQHTYPYILTSLINSNLSASQSSYHESNLGVPGMSSNDYLTTLVKEFDRDNARTVIGRHYALTLEEFESRKPVLVIIYAGYNDIFIQGVNREYEAVLARLGSILRTANKFSLLTLTVTEKILIIRSNRRGARSPSLEKELRENMAGVLTFLAKQDVPALVVPEVVVAQDFGGPTRNYTSYASRYSQIPELLADVARVHGAEYVRLDDAFSAADYQQFFLDPVHLTDQGNGKLSRLLLERSELIQGLLGSQAERNGSPKP</sequence>
<proteinExistence type="predicted"/>
<name>A0A381W108_9ZZZZ</name>
<dbReference type="InterPro" id="IPR036514">
    <property type="entry name" value="SGNH_hydro_sf"/>
</dbReference>
<organism evidence="2">
    <name type="scientific">marine metagenome</name>
    <dbReference type="NCBI Taxonomy" id="408172"/>
    <lineage>
        <taxon>unclassified sequences</taxon>
        <taxon>metagenomes</taxon>
        <taxon>ecological metagenomes</taxon>
    </lineage>
</organism>
<feature type="non-terminal residue" evidence="2">
    <location>
        <position position="357"/>
    </location>
</feature>
<dbReference type="Pfam" id="PF13472">
    <property type="entry name" value="Lipase_GDSL_2"/>
    <property type="match status" value="1"/>
</dbReference>
<accession>A0A381W108</accession>
<protein>
    <recommendedName>
        <fullName evidence="1">SGNH hydrolase-type esterase domain-containing protein</fullName>
    </recommendedName>
</protein>
<dbReference type="Gene3D" id="3.40.50.1110">
    <property type="entry name" value="SGNH hydrolase"/>
    <property type="match status" value="1"/>
</dbReference>
<evidence type="ECO:0000259" key="1">
    <source>
        <dbReference type="Pfam" id="PF13472"/>
    </source>
</evidence>
<dbReference type="CDD" id="cd00229">
    <property type="entry name" value="SGNH_hydrolase"/>
    <property type="match status" value="1"/>
</dbReference>
<gene>
    <name evidence="2" type="ORF">METZ01_LOCUS99028</name>
</gene>
<dbReference type="SUPFAM" id="SSF52266">
    <property type="entry name" value="SGNH hydrolase"/>
    <property type="match status" value="1"/>
</dbReference>
<dbReference type="AlphaFoldDB" id="A0A381W108"/>
<dbReference type="InterPro" id="IPR013830">
    <property type="entry name" value="SGNH_hydro"/>
</dbReference>